<dbReference type="AlphaFoldDB" id="A0A0D0BJ91"/>
<organism evidence="3 4">
    <name type="scientific">Suillus luteus UH-Slu-Lm8-n1</name>
    <dbReference type="NCBI Taxonomy" id="930992"/>
    <lineage>
        <taxon>Eukaryota</taxon>
        <taxon>Fungi</taxon>
        <taxon>Dikarya</taxon>
        <taxon>Basidiomycota</taxon>
        <taxon>Agaricomycotina</taxon>
        <taxon>Agaricomycetes</taxon>
        <taxon>Agaricomycetidae</taxon>
        <taxon>Boletales</taxon>
        <taxon>Suillineae</taxon>
        <taxon>Suillaceae</taxon>
        <taxon>Suillus</taxon>
    </lineage>
</organism>
<reference evidence="4" key="2">
    <citation type="submission" date="2015-01" db="EMBL/GenBank/DDBJ databases">
        <title>Evolutionary Origins and Diversification of the Mycorrhizal Mutualists.</title>
        <authorList>
            <consortium name="DOE Joint Genome Institute"/>
            <consortium name="Mycorrhizal Genomics Consortium"/>
            <person name="Kohler A."/>
            <person name="Kuo A."/>
            <person name="Nagy L.G."/>
            <person name="Floudas D."/>
            <person name="Copeland A."/>
            <person name="Barry K.W."/>
            <person name="Cichocki N."/>
            <person name="Veneault-Fourrey C."/>
            <person name="LaButti K."/>
            <person name="Lindquist E.A."/>
            <person name="Lipzen A."/>
            <person name="Lundell T."/>
            <person name="Morin E."/>
            <person name="Murat C."/>
            <person name="Riley R."/>
            <person name="Ohm R."/>
            <person name="Sun H."/>
            <person name="Tunlid A."/>
            <person name="Henrissat B."/>
            <person name="Grigoriev I.V."/>
            <person name="Hibbett D.S."/>
            <person name="Martin F."/>
        </authorList>
    </citation>
    <scope>NUCLEOTIDE SEQUENCE [LARGE SCALE GENOMIC DNA]</scope>
    <source>
        <strain evidence="2 4">UH-Slu-Lm8-n1</strain>
    </source>
</reference>
<gene>
    <name evidence="3" type="ORF">CY34DRAFT_11835</name>
    <name evidence="2" type="ORF">CY34DRAFT_18491</name>
</gene>
<evidence type="ECO:0000313" key="2">
    <source>
        <dbReference type="EMBL" id="KIK33244.1"/>
    </source>
</evidence>
<proteinExistence type="predicted"/>
<name>A0A0D0BJ91_9AGAM</name>
<keyword evidence="4" id="KW-1185">Reference proteome</keyword>
<dbReference type="EMBL" id="KN835987">
    <property type="protein sequence ID" value="KIK33244.1"/>
    <property type="molecule type" value="Genomic_DNA"/>
</dbReference>
<evidence type="ECO:0000256" key="1">
    <source>
        <dbReference type="SAM" id="MobiDB-lite"/>
    </source>
</evidence>
<accession>A0A0D0BJ91</accession>
<sequence>MCQAPPSKRAKTDSHSKGVSSRRDGSGTNHQYQNDDLPEGCQDGNAWHRVFIPSVAHWAGGDVEPWGPDDSDLRETMQEMWDHIYRGQIQHEISRSGAVMKVAKQRLMEWRGEFGVAACSILTVFFAQDADFLDPVTRVDFSKAMLKQNRFIFRDNSGLIPKNWMGMWRSSFILQTFVSHLNFTFGRVEIPALNAKKSSTRAAFALAVTAVYHTLQLVVNGNMTFEIIQESRGKRKGAKTDDGDVWMPIIAKGEQYSFSKPIWGGMTLKFMGPISALSDDDFATIVEEAQQYAKISKNVGNSRTTTSVAPDEDDIFADLFAFR</sequence>
<feature type="compositionally biased region" description="Basic and acidic residues" evidence="1">
    <location>
        <begin position="10"/>
        <end position="25"/>
    </location>
</feature>
<evidence type="ECO:0000313" key="3">
    <source>
        <dbReference type="EMBL" id="KIK43318.1"/>
    </source>
</evidence>
<dbReference type="Proteomes" id="UP000054485">
    <property type="component" value="Unassembled WGS sequence"/>
</dbReference>
<feature type="region of interest" description="Disordered" evidence="1">
    <location>
        <begin position="1"/>
        <end position="39"/>
    </location>
</feature>
<protein>
    <submittedName>
        <fullName evidence="2">Unplaced genomic scaffold CY34scaffold_856, whole genome shotgun sequence</fullName>
    </submittedName>
</protein>
<dbReference type="OrthoDB" id="3181351at2759"/>
<reference evidence="3 4" key="1">
    <citation type="submission" date="2014-04" db="EMBL/GenBank/DDBJ databases">
        <authorList>
            <consortium name="DOE Joint Genome Institute"/>
            <person name="Kuo A."/>
            <person name="Ruytinx J."/>
            <person name="Rineau F."/>
            <person name="Colpaert J."/>
            <person name="Kohler A."/>
            <person name="Nagy L.G."/>
            <person name="Floudas D."/>
            <person name="Copeland A."/>
            <person name="Barry K.W."/>
            <person name="Cichocki N."/>
            <person name="Veneault-Fourrey C."/>
            <person name="LaButti K."/>
            <person name="Lindquist E.A."/>
            <person name="Lipzen A."/>
            <person name="Lundell T."/>
            <person name="Morin E."/>
            <person name="Murat C."/>
            <person name="Sun H."/>
            <person name="Tunlid A."/>
            <person name="Henrissat B."/>
            <person name="Grigoriev I.V."/>
            <person name="Hibbett D.S."/>
            <person name="Martin F."/>
            <person name="Nordberg H.P."/>
            <person name="Cantor M.N."/>
            <person name="Hua S.X."/>
        </authorList>
    </citation>
    <scope>NUCLEOTIDE SEQUENCE [LARGE SCALE GENOMIC DNA]</scope>
    <source>
        <strain evidence="3 4">UH-Slu-Lm8-n1</strain>
    </source>
</reference>
<evidence type="ECO:0000313" key="4">
    <source>
        <dbReference type="Proteomes" id="UP000054485"/>
    </source>
</evidence>
<reference evidence="3" key="3">
    <citation type="submission" date="2015-02" db="EMBL/GenBank/DDBJ databases">
        <title>Evolutionary Origins and Diversification of the Mycorrhizal Mutualists.</title>
        <authorList>
            <consortium name="DOE Joint Genome Institute"/>
            <consortium name="Mycorrhizal Genomics Consortium"/>
            <person name="Kohler A."/>
            <person name="Kuo A."/>
            <person name="Nagy L.G."/>
            <person name="Floudas D."/>
            <person name="Copeland A."/>
            <person name="Barry K.W."/>
            <person name="Cichocki N."/>
            <person name="Veneault-Fourrey C."/>
            <person name="LaButti K."/>
            <person name="Lindquist E.A."/>
            <person name="Lipzen A."/>
            <person name="Lundell T."/>
            <person name="Morin E."/>
            <person name="Murat C."/>
            <person name="Riley R."/>
            <person name="Ohm R."/>
            <person name="Sun H."/>
            <person name="Tunlid A."/>
            <person name="Henrissat B."/>
            <person name="Grigoriev I.V."/>
            <person name="Hibbett D.S."/>
            <person name="Martin F."/>
        </authorList>
    </citation>
    <scope>NUCLEOTIDE SEQUENCE</scope>
    <source>
        <strain evidence="3 4">UH-Slu-Lm8-n1</strain>
    </source>
</reference>
<dbReference type="EMBL" id="KN835216">
    <property type="protein sequence ID" value="KIK43318.1"/>
    <property type="molecule type" value="Genomic_DNA"/>
</dbReference>
<dbReference type="HOGENOM" id="CLU_032278_2_0_1"/>